<dbReference type="Proteomes" id="UP000187194">
    <property type="component" value="Unassembled WGS sequence"/>
</dbReference>
<dbReference type="RefSeq" id="WP_076479638.1">
    <property type="nucleotide sequence ID" value="NZ_MTJZ01000031.1"/>
</dbReference>
<dbReference type="Pfam" id="PF18821">
    <property type="entry name" value="LPD7"/>
    <property type="match status" value="1"/>
</dbReference>
<feature type="region of interest" description="Disordered" evidence="1">
    <location>
        <begin position="791"/>
        <end position="867"/>
    </location>
</feature>
<proteinExistence type="predicted"/>
<dbReference type="AlphaFoldDB" id="A0A1R1J7Z6"/>
<name>A0A1R1J7Z6_9BURK</name>
<comment type="caution">
    <text evidence="3">The sequence shown here is derived from an EMBL/GenBank/DDBJ whole genome shotgun (WGS) entry which is preliminary data.</text>
</comment>
<dbReference type="EMBL" id="MTJZ01000031">
    <property type="protein sequence ID" value="OMG71396.1"/>
    <property type="molecule type" value="Genomic_DNA"/>
</dbReference>
<accession>A0A1R1J7Z6</accession>
<evidence type="ECO:0000313" key="3">
    <source>
        <dbReference type="EMBL" id="OMG71396.1"/>
    </source>
</evidence>
<evidence type="ECO:0000259" key="2">
    <source>
        <dbReference type="Pfam" id="PF18821"/>
    </source>
</evidence>
<protein>
    <recommendedName>
        <fullName evidence="2">Large polyvalent protein-associated domain-containing protein</fullName>
    </recommendedName>
</protein>
<gene>
    <name evidence="3" type="ORF">BW685_21380</name>
</gene>
<feature type="domain" description="Large polyvalent protein-associated" evidence="2">
    <location>
        <begin position="693"/>
        <end position="782"/>
    </location>
</feature>
<organism evidence="3 4">
    <name type="scientific">Burkholderia ubonensis</name>
    <dbReference type="NCBI Taxonomy" id="101571"/>
    <lineage>
        <taxon>Bacteria</taxon>
        <taxon>Pseudomonadati</taxon>
        <taxon>Pseudomonadota</taxon>
        <taxon>Betaproteobacteria</taxon>
        <taxon>Burkholderiales</taxon>
        <taxon>Burkholderiaceae</taxon>
        <taxon>Burkholderia</taxon>
        <taxon>Burkholderia cepacia complex</taxon>
    </lineage>
</organism>
<dbReference type="InterPro" id="IPR040677">
    <property type="entry name" value="LPD7"/>
</dbReference>
<reference evidence="3 4" key="1">
    <citation type="submission" date="2017-01" db="EMBL/GenBank/DDBJ databases">
        <title>Phylogeographic, genomic and meropenem susceptibility analysis of Burkholderia ubonensis.</title>
        <authorList>
            <person name="Price E.P."/>
            <person name="Sarovich D.S."/>
            <person name="Webb J.R."/>
            <person name="Hall C.M."/>
            <person name="Sahl J.W."/>
            <person name="Kaestli M."/>
            <person name="Mayo M."/>
            <person name="Harrington G."/>
            <person name="Baker A.L."/>
            <person name="Sidak-Loftis L.C."/>
            <person name="Lummis M."/>
            <person name="Schupp J.M."/>
            <person name="Gillece J.D."/>
            <person name="Tuanyok A."/>
            <person name="Warner J."/>
            <person name="Busch J.D."/>
            <person name="Keim P."/>
            <person name="Currie B.J."/>
            <person name="Wagner D.M."/>
        </authorList>
    </citation>
    <scope>NUCLEOTIDE SEQUENCE [LARGE SCALE GENOMIC DNA]</scope>
    <source>
        <strain evidence="3 4">A21</strain>
    </source>
</reference>
<evidence type="ECO:0000313" key="4">
    <source>
        <dbReference type="Proteomes" id="UP000187194"/>
    </source>
</evidence>
<sequence length="867" mass="99894">MLIRVRGTRSGQKLKDYLERGHKAGREFTRDELDERMVLAGNLAETAKIMDNMDRLGQRALHITLAFKEDYVSPEAMQEIVERLKKFTFSAFREGEYDFYAEAHIPRIKGYEHAKSGEYIERKPHIHVIIPLENLENGMHLNPFGRVEWQEAYLDAFQEHINNEFGLASPKDNPALEFNDASEMFKRYTGKEFKDERRDERKNILREVIDNKIETWADFESLLKARYGDDVVRLANKKREPEAQYFNVRPGGGKKGLALNEGMFKRSFIELPTAEKLRQLTEIVKAEYIEEGQRRKSPEHIERYLTEWHDTRALEVRYVFNQSKAYKAAYKAATPEEKRAMLAERAADVAAVTQQERDRIAALIAADDDIERTTPAIAVSADEQGDELAMPSDAELEAELEAGRPVQPGDVTEYLLQKAEQESVEHEADDQQRQLPDNWQDIKQSLKAETLLAYLSQTKEGIDVDKYAIGTHRDGSARIKCGSRNLTVSDFLTKEIGMDFYTQALPILKECYDLQQLGADVPARSVREPSSETRRALWDEFREWRDSDGQARRRAAYEEIKRANREELGEIRQQRRDERGRLFDSWRGKRGIPQAVKDAELSRVSVAAAVREADAKKRFRDQRDAHRAEFRSDAQYRQWLAEQAEKGRGEALAELRRRTLRDAAVERTRDRSAELGRGDPAAVPREVPPLFHDMTYQVDRYGDVTYRANGEDLFRDSRERVSVLTQNDDAIETALRLSVMKWGKTIQLNGSDEFKRRCAEIAVKRDVWVEFNDPAVMRMVEEFKAERDAARARPVVQPIASPGRESAPDVAPTQPARHPASEFESKLDADLARMAENERRALEEEQKRKAQELEQQKPSEPDLDFGL</sequence>
<evidence type="ECO:0000256" key="1">
    <source>
        <dbReference type="SAM" id="MobiDB-lite"/>
    </source>
</evidence>
<feature type="compositionally biased region" description="Basic and acidic residues" evidence="1">
    <location>
        <begin position="819"/>
        <end position="860"/>
    </location>
</feature>